<dbReference type="Pfam" id="PF12802">
    <property type="entry name" value="MarR_2"/>
    <property type="match status" value="1"/>
</dbReference>
<gene>
    <name evidence="2" type="ORF">SAMN04490239_1485</name>
</gene>
<dbReference type="AlphaFoldDB" id="A0A1H4LV72"/>
<evidence type="ECO:0000259" key="1">
    <source>
        <dbReference type="PROSITE" id="PS50995"/>
    </source>
</evidence>
<dbReference type="GO" id="GO:0003677">
    <property type="term" value="F:DNA binding"/>
    <property type="evidence" value="ECO:0007669"/>
    <property type="project" value="UniProtKB-KW"/>
</dbReference>
<dbReference type="PRINTS" id="PR00598">
    <property type="entry name" value="HTHMARR"/>
</dbReference>
<dbReference type="Gene3D" id="1.10.10.10">
    <property type="entry name" value="Winged helix-like DNA-binding domain superfamily/Winged helix DNA-binding domain"/>
    <property type="match status" value="1"/>
</dbReference>
<dbReference type="RefSeq" id="WP_072943963.1">
    <property type="nucleotide sequence ID" value="NZ_FNSV01000005.1"/>
</dbReference>
<proteinExistence type="predicted"/>
<protein>
    <submittedName>
        <fullName evidence="2">DNA-binding transcriptional regulator, MarR family</fullName>
    </submittedName>
</protein>
<dbReference type="GO" id="GO:0006950">
    <property type="term" value="P:response to stress"/>
    <property type="evidence" value="ECO:0007669"/>
    <property type="project" value="TreeGrafter"/>
</dbReference>
<dbReference type="GO" id="GO:0003700">
    <property type="term" value="F:DNA-binding transcription factor activity"/>
    <property type="evidence" value="ECO:0007669"/>
    <property type="project" value="InterPro"/>
</dbReference>
<name>A0A1H4LV72_9NOCA</name>
<sequence length="164" mass="17671">MRKRGGDDESVSTSPEDLRAFEVATRDLVGVALRSIEGGDVEVTLPQLRLLMVLSEEGTVSSSQAARALGVAASTVTRLADRLLASGYLRRGADQSNRSVATLESTARGRAVVEQVNARRQGELRRILDQLDPTERSDCAATLRRIHECLDGTSTPPALSSLLR</sequence>
<organism evidence="2 3">
    <name type="scientific">Rhodococcus koreensis</name>
    <dbReference type="NCBI Taxonomy" id="99653"/>
    <lineage>
        <taxon>Bacteria</taxon>
        <taxon>Bacillati</taxon>
        <taxon>Actinomycetota</taxon>
        <taxon>Actinomycetes</taxon>
        <taxon>Mycobacteriales</taxon>
        <taxon>Nocardiaceae</taxon>
        <taxon>Rhodococcus</taxon>
    </lineage>
</organism>
<dbReference type="PROSITE" id="PS50995">
    <property type="entry name" value="HTH_MARR_2"/>
    <property type="match status" value="1"/>
</dbReference>
<accession>A0A1H4LV72</accession>
<dbReference type="InterPro" id="IPR039422">
    <property type="entry name" value="MarR/SlyA-like"/>
</dbReference>
<dbReference type="OrthoDB" id="162531at2"/>
<reference evidence="3" key="1">
    <citation type="submission" date="2016-10" db="EMBL/GenBank/DDBJ databases">
        <authorList>
            <person name="Varghese N."/>
            <person name="Submissions S."/>
        </authorList>
    </citation>
    <scope>NUCLEOTIDE SEQUENCE [LARGE SCALE GENOMIC DNA]</scope>
    <source>
        <strain evidence="3">DSM 44498</strain>
    </source>
</reference>
<dbReference type="PANTHER" id="PTHR33164">
    <property type="entry name" value="TRANSCRIPTIONAL REGULATOR, MARR FAMILY"/>
    <property type="match status" value="1"/>
</dbReference>
<keyword evidence="2" id="KW-0238">DNA-binding</keyword>
<dbReference type="SMART" id="SM00347">
    <property type="entry name" value="HTH_MARR"/>
    <property type="match status" value="1"/>
</dbReference>
<dbReference type="PANTHER" id="PTHR33164:SF94">
    <property type="entry name" value="TRANSCRIPTIONAL REGULATORY PROTEIN-RELATED"/>
    <property type="match status" value="1"/>
</dbReference>
<evidence type="ECO:0000313" key="2">
    <source>
        <dbReference type="EMBL" id="SEB74679.1"/>
    </source>
</evidence>
<dbReference type="Proteomes" id="UP000183561">
    <property type="component" value="Unassembled WGS sequence"/>
</dbReference>
<feature type="domain" description="HTH marR-type" evidence="1">
    <location>
        <begin position="14"/>
        <end position="148"/>
    </location>
</feature>
<dbReference type="EMBL" id="FNSV01000005">
    <property type="protein sequence ID" value="SEB74679.1"/>
    <property type="molecule type" value="Genomic_DNA"/>
</dbReference>
<dbReference type="InterPro" id="IPR000835">
    <property type="entry name" value="HTH_MarR-typ"/>
</dbReference>
<dbReference type="SUPFAM" id="SSF46785">
    <property type="entry name" value="Winged helix' DNA-binding domain"/>
    <property type="match status" value="1"/>
</dbReference>
<keyword evidence="3" id="KW-1185">Reference proteome</keyword>
<evidence type="ECO:0000313" key="3">
    <source>
        <dbReference type="Proteomes" id="UP000183561"/>
    </source>
</evidence>
<dbReference type="InterPro" id="IPR036390">
    <property type="entry name" value="WH_DNA-bd_sf"/>
</dbReference>
<dbReference type="InterPro" id="IPR036388">
    <property type="entry name" value="WH-like_DNA-bd_sf"/>
</dbReference>